<organism evidence="1 2">
    <name type="scientific">Clostridium cellulovorans (strain ATCC 35296 / DSM 3052 / OCM 3 / 743B)</name>
    <dbReference type="NCBI Taxonomy" id="573061"/>
    <lineage>
        <taxon>Bacteria</taxon>
        <taxon>Bacillati</taxon>
        <taxon>Bacillota</taxon>
        <taxon>Clostridia</taxon>
        <taxon>Eubacteriales</taxon>
        <taxon>Clostridiaceae</taxon>
        <taxon>Clostridium</taxon>
    </lineage>
</organism>
<proteinExistence type="predicted"/>
<protein>
    <recommendedName>
        <fullName evidence="3">rRNA biogenesis protein rrp5</fullName>
    </recommendedName>
</protein>
<dbReference type="AlphaFoldDB" id="D9SLM4"/>
<evidence type="ECO:0000313" key="1">
    <source>
        <dbReference type="EMBL" id="ADL53661.1"/>
    </source>
</evidence>
<dbReference type="STRING" id="573061.Clocel_3998"/>
<evidence type="ECO:0008006" key="3">
    <source>
        <dbReference type="Google" id="ProtNLM"/>
    </source>
</evidence>
<name>D9SLM4_CLOC7</name>
<keyword evidence="2" id="KW-1185">Reference proteome</keyword>
<dbReference type="HOGENOM" id="CLU_138436_0_0_9"/>
<dbReference type="Proteomes" id="UP000002730">
    <property type="component" value="Chromosome"/>
</dbReference>
<accession>D9SLM4</accession>
<dbReference type="RefSeq" id="WP_010074007.1">
    <property type="nucleotide sequence ID" value="NC_014393.1"/>
</dbReference>
<dbReference type="EMBL" id="CP002160">
    <property type="protein sequence ID" value="ADL53661.1"/>
    <property type="molecule type" value="Genomic_DNA"/>
</dbReference>
<dbReference type="OrthoDB" id="1667378at2"/>
<sequence>MGKMKELSAILDSMVECGNALVTSANALKDLCENIVSCGNTLQNAANALKDFYSSVTEEEPKAALPKKETTPKKETEKTYTLEEVRAILSAKSKAGFREQVKEMITKRGVDNLTKLDSSEYPSLVKEVEGLTNG</sequence>
<reference evidence="1 2" key="1">
    <citation type="submission" date="2010-08" db="EMBL/GenBank/DDBJ databases">
        <title>Complete sequence of Clostridium cellulovorans 743B.</title>
        <authorList>
            <consortium name="US DOE Joint Genome Institute"/>
            <person name="Lucas S."/>
            <person name="Copeland A."/>
            <person name="Lapidus A."/>
            <person name="Cheng J.-F."/>
            <person name="Bruce D."/>
            <person name="Goodwin L."/>
            <person name="Pitluck S."/>
            <person name="Chertkov O."/>
            <person name="Detter J.C."/>
            <person name="Han C."/>
            <person name="Tapia R."/>
            <person name="Land M."/>
            <person name="Hauser L."/>
            <person name="Chang Y.-J."/>
            <person name="Jeffries C."/>
            <person name="Kyrpides N."/>
            <person name="Ivanova N."/>
            <person name="Mikhailova N."/>
            <person name="Hemme C.L."/>
            <person name="Woyke T."/>
        </authorList>
    </citation>
    <scope>NUCLEOTIDE SEQUENCE [LARGE SCALE GENOMIC DNA]</scope>
    <source>
        <strain evidence="2">ATCC 35296 / DSM 3052 / OCM 3 / 743B</strain>
    </source>
</reference>
<dbReference type="KEGG" id="ccb:Clocel_3998"/>
<dbReference type="eggNOG" id="ENOG5030SNS">
    <property type="taxonomic scope" value="Bacteria"/>
</dbReference>
<gene>
    <name evidence="1" type="ordered locus">Clocel_3998</name>
</gene>
<evidence type="ECO:0000313" key="2">
    <source>
        <dbReference type="Proteomes" id="UP000002730"/>
    </source>
</evidence>